<keyword evidence="9" id="KW-0186">Copper</keyword>
<dbReference type="RefSeq" id="WP_377071383.1">
    <property type="nucleotide sequence ID" value="NZ_CP095397.1"/>
</dbReference>
<feature type="compositionally biased region" description="Polar residues" evidence="11">
    <location>
        <begin position="231"/>
        <end position="249"/>
    </location>
</feature>
<evidence type="ECO:0000256" key="10">
    <source>
        <dbReference type="ARBA" id="ARBA00023136"/>
    </source>
</evidence>
<feature type="region of interest" description="Disordered" evidence="11">
    <location>
        <begin position="209"/>
        <end position="255"/>
    </location>
</feature>
<sequence length="255" mass="27694">MQTRVNVFDEIFLVFLGLGTLVGIVVISYTLYNAYKYRDVDGREKGEDVPTLGELPTGGGGGKKLFVSFGLSAIIVISLIVWTYGMLLYVEDGPDSPGEDAIEVNVEGYTFAWDFEYENGVTSTGEMAVPVDTTVWIEVTSRDVWHTFGSQELRVKADAIPGETERTWFIADETGEYQIECFELCGPGHSGMNADLVVMEEDEFQNWLDEQQQDGGDGGSGEGANGDGQQNETDAGNESTDAQNSTNETNGGGES</sequence>
<keyword evidence="8 12" id="KW-1133">Transmembrane helix</keyword>
<dbReference type="PROSITE" id="PS50857">
    <property type="entry name" value="COX2_CUA"/>
    <property type="match status" value="1"/>
</dbReference>
<comment type="similarity">
    <text evidence="2">Belongs to the cytochrome c oxidase subunit 2 family.</text>
</comment>
<dbReference type="EMBL" id="JBHSDJ010000130">
    <property type="protein sequence ID" value="MFC4249121.1"/>
    <property type="molecule type" value="Genomic_DNA"/>
</dbReference>
<evidence type="ECO:0000256" key="6">
    <source>
        <dbReference type="ARBA" id="ARBA00022723"/>
    </source>
</evidence>
<organism evidence="14 15">
    <name type="scientific">Natribaculum luteum</name>
    <dbReference type="NCBI Taxonomy" id="1586232"/>
    <lineage>
        <taxon>Archaea</taxon>
        <taxon>Methanobacteriati</taxon>
        <taxon>Methanobacteriota</taxon>
        <taxon>Stenosarchaea group</taxon>
        <taxon>Halobacteria</taxon>
        <taxon>Halobacteriales</taxon>
        <taxon>Natrialbaceae</taxon>
        <taxon>Natribaculum</taxon>
    </lineage>
</organism>
<keyword evidence="4" id="KW-0679">Respiratory chain</keyword>
<dbReference type="SUPFAM" id="SSF49503">
    <property type="entry name" value="Cupredoxins"/>
    <property type="match status" value="1"/>
</dbReference>
<name>A0ABD5P5D0_9EURY</name>
<dbReference type="Gene3D" id="2.60.40.420">
    <property type="entry name" value="Cupredoxins - blue copper proteins"/>
    <property type="match status" value="1"/>
</dbReference>
<dbReference type="Pfam" id="PF00116">
    <property type="entry name" value="COX2"/>
    <property type="match status" value="1"/>
</dbReference>
<dbReference type="PANTHER" id="PTHR22888">
    <property type="entry name" value="CYTOCHROME C OXIDASE, SUBUNIT II"/>
    <property type="match status" value="1"/>
</dbReference>
<dbReference type="InterPro" id="IPR045187">
    <property type="entry name" value="CcO_II"/>
</dbReference>
<dbReference type="InterPro" id="IPR014222">
    <property type="entry name" value="Cyt_c_oxidase_su2"/>
</dbReference>
<keyword evidence="3" id="KW-0813">Transport</keyword>
<dbReference type="AlphaFoldDB" id="A0ABD5P5D0"/>
<reference evidence="14 15" key="1">
    <citation type="journal article" date="2014" name="Int. J. Syst. Evol. Microbiol.">
        <title>Complete genome sequence of Corynebacterium casei LMG S-19264T (=DSM 44701T), isolated from a smear-ripened cheese.</title>
        <authorList>
            <consortium name="US DOE Joint Genome Institute (JGI-PGF)"/>
            <person name="Walter F."/>
            <person name="Albersmeier A."/>
            <person name="Kalinowski J."/>
            <person name="Ruckert C."/>
        </authorList>
    </citation>
    <scope>NUCLEOTIDE SEQUENCE [LARGE SCALE GENOMIC DNA]</scope>
    <source>
        <strain evidence="14 15">IBRC-M 10912</strain>
    </source>
</reference>
<dbReference type="InterPro" id="IPR002429">
    <property type="entry name" value="CcO_II-like_C"/>
</dbReference>
<protein>
    <submittedName>
        <fullName evidence="14">Cytochrome c oxidase subunit II</fullName>
    </submittedName>
</protein>
<dbReference type="NCBIfam" id="TIGR02866">
    <property type="entry name" value="CoxB"/>
    <property type="match status" value="1"/>
</dbReference>
<feature type="transmembrane region" description="Helical" evidence="12">
    <location>
        <begin position="12"/>
        <end position="32"/>
    </location>
</feature>
<dbReference type="GO" id="GO:0046872">
    <property type="term" value="F:metal ion binding"/>
    <property type="evidence" value="ECO:0007669"/>
    <property type="project" value="UniProtKB-KW"/>
</dbReference>
<evidence type="ECO:0000256" key="1">
    <source>
        <dbReference type="ARBA" id="ARBA00004141"/>
    </source>
</evidence>
<dbReference type="InterPro" id="IPR008972">
    <property type="entry name" value="Cupredoxin"/>
</dbReference>
<evidence type="ECO:0000256" key="7">
    <source>
        <dbReference type="ARBA" id="ARBA00022982"/>
    </source>
</evidence>
<comment type="caution">
    <text evidence="14">The sequence shown here is derived from an EMBL/GenBank/DDBJ whole genome shotgun (WGS) entry which is preliminary data.</text>
</comment>
<evidence type="ECO:0000256" key="2">
    <source>
        <dbReference type="ARBA" id="ARBA00007866"/>
    </source>
</evidence>
<dbReference type="CDD" id="cd13918">
    <property type="entry name" value="CuRO_HCO_II_like_6"/>
    <property type="match status" value="1"/>
</dbReference>
<evidence type="ECO:0000256" key="8">
    <source>
        <dbReference type="ARBA" id="ARBA00022989"/>
    </source>
</evidence>
<evidence type="ECO:0000256" key="11">
    <source>
        <dbReference type="SAM" id="MobiDB-lite"/>
    </source>
</evidence>
<keyword evidence="10 12" id="KW-0472">Membrane</keyword>
<evidence type="ECO:0000313" key="14">
    <source>
        <dbReference type="EMBL" id="MFC4249121.1"/>
    </source>
</evidence>
<dbReference type="GO" id="GO:0016020">
    <property type="term" value="C:membrane"/>
    <property type="evidence" value="ECO:0007669"/>
    <property type="project" value="UniProtKB-SubCell"/>
</dbReference>
<dbReference type="PROSITE" id="PS00078">
    <property type="entry name" value="COX2"/>
    <property type="match status" value="1"/>
</dbReference>
<accession>A0ABD5P5D0</accession>
<evidence type="ECO:0000256" key="5">
    <source>
        <dbReference type="ARBA" id="ARBA00022692"/>
    </source>
</evidence>
<keyword evidence="5 12" id="KW-0812">Transmembrane</keyword>
<evidence type="ECO:0000256" key="9">
    <source>
        <dbReference type="ARBA" id="ARBA00023008"/>
    </source>
</evidence>
<proteinExistence type="inferred from homology"/>
<dbReference type="Proteomes" id="UP001595821">
    <property type="component" value="Unassembled WGS sequence"/>
</dbReference>
<feature type="compositionally biased region" description="Gly residues" evidence="11">
    <location>
        <begin position="215"/>
        <end position="226"/>
    </location>
</feature>
<dbReference type="GeneID" id="71855468"/>
<evidence type="ECO:0000313" key="15">
    <source>
        <dbReference type="Proteomes" id="UP001595821"/>
    </source>
</evidence>
<keyword evidence="6" id="KW-0479">Metal-binding</keyword>
<comment type="subcellular location">
    <subcellularLocation>
        <location evidence="1">Membrane</location>
        <topology evidence="1">Multi-pass membrane protein</topology>
    </subcellularLocation>
</comment>
<evidence type="ECO:0000259" key="13">
    <source>
        <dbReference type="PROSITE" id="PS50857"/>
    </source>
</evidence>
<evidence type="ECO:0000256" key="3">
    <source>
        <dbReference type="ARBA" id="ARBA00022448"/>
    </source>
</evidence>
<keyword evidence="7" id="KW-0249">Electron transport</keyword>
<dbReference type="InterPro" id="IPR001505">
    <property type="entry name" value="Copper_CuA"/>
</dbReference>
<feature type="transmembrane region" description="Helical" evidence="12">
    <location>
        <begin position="65"/>
        <end position="90"/>
    </location>
</feature>
<evidence type="ECO:0000256" key="4">
    <source>
        <dbReference type="ARBA" id="ARBA00022660"/>
    </source>
</evidence>
<dbReference type="PANTHER" id="PTHR22888:SF9">
    <property type="entry name" value="CYTOCHROME C OXIDASE SUBUNIT 2"/>
    <property type="match status" value="1"/>
</dbReference>
<feature type="domain" description="Cytochrome oxidase subunit II copper A binding" evidence="13">
    <location>
        <begin position="99"/>
        <end position="210"/>
    </location>
</feature>
<gene>
    <name evidence="14" type="primary">coxB</name>
    <name evidence="14" type="ORF">ACFOZ7_19680</name>
</gene>
<evidence type="ECO:0000256" key="12">
    <source>
        <dbReference type="SAM" id="Phobius"/>
    </source>
</evidence>